<dbReference type="InterPro" id="IPR022385">
    <property type="entry name" value="Rhs_assc_core"/>
</dbReference>
<gene>
    <name evidence="1" type="ORF">DSL64_03505</name>
</gene>
<evidence type="ECO:0000313" key="2">
    <source>
        <dbReference type="Proteomes" id="UP000256373"/>
    </source>
</evidence>
<evidence type="ECO:0008006" key="3">
    <source>
        <dbReference type="Google" id="ProtNLM"/>
    </source>
</evidence>
<name>A0A3D8YFV2_9BACT</name>
<comment type="caution">
    <text evidence="1">The sequence shown here is derived from an EMBL/GenBank/DDBJ whole genome shotgun (WGS) entry which is preliminary data.</text>
</comment>
<protein>
    <recommendedName>
        <fullName evidence="3">RHS repeat-associated core domain-containing protein</fullName>
    </recommendedName>
</protein>
<sequence>MSFRGWAFSSITNTTQGRTATSFDAWGRRRNPASWALLTPTTTTGLPPVWLYRGYTGHEMLDQFGLINMNGRMYDPVLGRMLSPANYVQEPGMTQSYNRYSYVWNNPLRYTDPSGQVVVVDNLIIVVFTGVYNLATNLSNLDGNGWKAFRYFGVGFVAGFTGGYAGSAATGAILSGGNALLDGLSWENAALSAATVAATGYVGSEIGKQIAPVK</sequence>
<dbReference type="Gene3D" id="2.180.10.10">
    <property type="entry name" value="RHS repeat-associated core"/>
    <property type="match status" value="1"/>
</dbReference>
<dbReference type="NCBIfam" id="TIGR03696">
    <property type="entry name" value="Rhs_assc_core"/>
    <property type="match status" value="1"/>
</dbReference>
<dbReference type="Proteomes" id="UP000256373">
    <property type="component" value="Unassembled WGS sequence"/>
</dbReference>
<reference evidence="1 2" key="1">
    <citation type="submission" date="2018-07" db="EMBL/GenBank/DDBJ databases">
        <title>Dyadobacter roseus sp. nov., isolated from rose rhizosphere soil.</title>
        <authorList>
            <person name="Chen L."/>
        </authorList>
    </citation>
    <scope>NUCLEOTIDE SEQUENCE [LARGE SCALE GENOMIC DNA]</scope>
    <source>
        <strain evidence="1 2">RS19</strain>
    </source>
</reference>
<dbReference type="EMBL" id="QNUL01000002">
    <property type="protein sequence ID" value="REA63523.1"/>
    <property type="molecule type" value="Genomic_DNA"/>
</dbReference>
<dbReference type="OrthoDB" id="6225685at2"/>
<accession>A0A3D8YFV2</accession>
<keyword evidence="2" id="KW-1185">Reference proteome</keyword>
<organism evidence="1 2">
    <name type="scientific">Dyadobacter luteus</name>
    <dbReference type="NCBI Taxonomy" id="2259619"/>
    <lineage>
        <taxon>Bacteria</taxon>
        <taxon>Pseudomonadati</taxon>
        <taxon>Bacteroidota</taxon>
        <taxon>Cytophagia</taxon>
        <taxon>Cytophagales</taxon>
        <taxon>Spirosomataceae</taxon>
        <taxon>Dyadobacter</taxon>
    </lineage>
</organism>
<evidence type="ECO:0000313" key="1">
    <source>
        <dbReference type="EMBL" id="REA63523.1"/>
    </source>
</evidence>
<dbReference type="AlphaFoldDB" id="A0A3D8YFV2"/>
<proteinExistence type="predicted"/>